<dbReference type="InterPro" id="IPR011009">
    <property type="entry name" value="Kinase-like_dom_sf"/>
</dbReference>
<keyword evidence="10" id="KW-1185">Reference proteome</keyword>
<feature type="repeat" description="ANK" evidence="6">
    <location>
        <begin position="1"/>
        <end position="30"/>
    </location>
</feature>
<keyword evidence="3 7" id="KW-0547">Nucleotide-binding</keyword>
<dbReference type="EMBL" id="JH767166">
    <property type="protein sequence ID" value="EQC31885.1"/>
    <property type="molecule type" value="Genomic_DNA"/>
</dbReference>
<dbReference type="Pfam" id="PF12796">
    <property type="entry name" value="Ank_2"/>
    <property type="match status" value="6"/>
</dbReference>
<evidence type="ECO:0000256" key="1">
    <source>
        <dbReference type="ARBA" id="ARBA00022527"/>
    </source>
</evidence>
<dbReference type="Gene3D" id="1.10.510.10">
    <property type="entry name" value="Transferase(Phosphotransferase) domain 1"/>
    <property type="match status" value="3"/>
</dbReference>
<sequence>MDLLDAVVRGDVATVAALLQSGADANSRNNIGSPALCVAAIEGHVAVAELLLAAGAAVDDELHMNHETALTIAARGGPVALVHLLLGHGADVNHGNGMGTALHAAISVGDVAIVDELLAAGANVHAVDTDRHRSPLLVAADKGIVAMAARLLDNGAMLSDVDKDGFGAVYFAAQEGHVDMIRFLVVRGADPNVLSHAGYTPLYTASGCGRVDAVATLLDVGADVNLPQANHCLIAAAAYGDLRTVSLLLDAGAHVNAADAKGVTALIAAAITGHADVARQLAYARAKLDVSTCDEQTPVMLARAHGHANVLSALQDVRTKKMKLLHAARHGDVGTVRALFAEGLSANETDEHGNTLLHLATLGRHEALVAALLQDPTVELDQINKFGESPRAIAAKLGLSSLLLQLHAAQVGKMSPMAHEVAARSTVHLQELGRGGYGIVFKDTLLGQDVALKMLVNSSSKAKNLRYEIEILKNNPSPYLVRLLATADAASDATQLFFEYMDGGNLTSYLEMLANDEPVPVVYTPIEILWVVANALHDLHAKNVVHRDIKTDNILLSSKHYIKVGDVGIAKKESKYMTTGAGTNKWRAPEVLTSGSRYGTPADIYSFGILLQTLYPNPTDPSTEWAQALAADCTAVDPTRRPTAAKLISILLPKLQSQPDLVASLPAFEKDRAAGPRLLETLVPQMQSSPVQMNEPVFAPIRLGRSGAPLSPEEELHSAVQAGDFGAARSLLERGVHPDCAGVTRETPLMLAVRFGHVYLVELLLQYGANVNVASIVRMTALHEAARQSSPNMLRRLLRVPTIAVDPLSRASETPLHMAVAAGQSMHAMLLWDAGADLEAADTDGNRPLHYAAIIGDEATVAVLLRLGAQTAARNGGGEMPLHSAILRQHGRVATRLVEAGVDTTALYKGQSPLHLACEYGVADVVPALLVHGVNVNAKHDGVSPLYMAIVDGHTSVVAALIAAQGIDLHERDENGATLVHVAARKGYVDMVATLLQAGVDYDLPETTGLRALDVFAWKDNDAMVEVFRSAYQHRRALLQAVHQADVARLSDLLQARYSCNVVDAVGCSLVHLAVAARNEVVLDALLARPDVRCGTRNHMHQTPLAIAIEWGDASMATKLFDRTARAVVEIAASEYDVTTAELGVGGYGTVLLGSYLGEKVAVKKFRHTYHRTSFAAEVDALLKCRSPYLVQLVAIAGQGSETPALLFEYMDGGNLRTHLEQKRWHQRTVVHVTNLRVAWVVANALRDLHAAKLVHRDVKSENVLLSTSGGIRLGDLGLTRLEATDMTEAPGTRYWMAPEILQAEGAVYGCPADIYAFGVLLTELATCQLPYFDHDVQDPIAFARGVINGTLRPTLTTECEPWLQRLVTRCLRGDPTARPTADQIVAILQDEMTATAAGMSVAETYMRAVAKDDANLVAQMLSSSLSLRTLLPGALSLLHAAAAAGATDTVQLLLARGADVNDATRGRTPLHEAARRRFKHVLRLLIDAGADVDAQDHEGKTPLVCALGAASLSCITQLLATGADVRQPAMDGITPLKIVHANKFLVDVLPLLTAAASPETSGMPTIFCGACGNWHLVEAKCAICNYNAPSIDRQRAVIRRLVRLHHRSRPVNWLRTCTACHETSMTIVDDRCPQCAHTPKDANPLRRLYVRLKLALRSTATCAVPRMLSEIPKSVLRWLTHAPPQNTQPLSPDVAFLKYDLLRYEQMYPADADPERVTDLVTSLVNSSTAIDRSLWASATLAGQSMLVRASSPLVADPVPTLPVACLLAPGVVLTVHGQDLVHRLISNESYLEAIARCPSPFLESIVAVARPASVLVLAPTGLSLADWMRDSGDVVAAARMRVPIAICVAKALADVHAHGLVHGYLTSHNVYWTAARGIRVSIPGASATNEALLAWTAPEVLAGDTPPSFAADMYAFGVLLTELDTFSLACKDDDASAIPTTDVAGVRPALRDDCDVWIRSLGHQCLQADPRRRPAAAEVVEQLHRRFGDDLREV</sequence>
<feature type="repeat" description="ANK" evidence="6">
    <location>
        <begin position="1466"/>
        <end position="1498"/>
    </location>
</feature>
<reference evidence="9 10" key="1">
    <citation type="submission" date="2012-04" db="EMBL/GenBank/DDBJ databases">
        <title>The Genome Sequence of Saprolegnia declina VS20.</title>
        <authorList>
            <consortium name="The Broad Institute Genome Sequencing Platform"/>
            <person name="Russ C."/>
            <person name="Nusbaum C."/>
            <person name="Tyler B."/>
            <person name="van West P."/>
            <person name="Dieguez-Uribeondo J."/>
            <person name="de Bruijn I."/>
            <person name="Tripathy S."/>
            <person name="Jiang R."/>
            <person name="Young S.K."/>
            <person name="Zeng Q."/>
            <person name="Gargeya S."/>
            <person name="Fitzgerald M."/>
            <person name="Haas B."/>
            <person name="Abouelleil A."/>
            <person name="Alvarado L."/>
            <person name="Arachchi H.M."/>
            <person name="Berlin A."/>
            <person name="Chapman S.B."/>
            <person name="Goldberg J."/>
            <person name="Griggs A."/>
            <person name="Gujja S."/>
            <person name="Hansen M."/>
            <person name="Howarth C."/>
            <person name="Imamovic A."/>
            <person name="Larimer J."/>
            <person name="McCowen C."/>
            <person name="Montmayeur A."/>
            <person name="Murphy C."/>
            <person name="Neiman D."/>
            <person name="Pearson M."/>
            <person name="Priest M."/>
            <person name="Roberts A."/>
            <person name="Saif S."/>
            <person name="Shea T."/>
            <person name="Sisk P."/>
            <person name="Sykes S."/>
            <person name="Wortman J."/>
            <person name="Nusbaum C."/>
            <person name="Birren B."/>
        </authorList>
    </citation>
    <scope>NUCLEOTIDE SEQUENCE [LARGE SCALE GENOMIC DNA]</scope>
    <source>
        <strain evidence="9 10">VS20</strain>
    </source>
</reference>
<keyword evidence="4 7" id="KW-0067">ATP-binding</keyword>
<dbReference type="SMART" id="SM00220">
    <property type="entry name" value="S_TKc"/>
    <property type="match status" value="2"/>
</dbReference>
<evidence type="ECO:0000256" key="3">
    <source>
        <dbReference type="ARBA" id="ARBA00022741"/>
    </source>
</evidence>
<feature type="domain" description="Protein kinase" evidence="8">
    <location>
        <begin position="1726"/>
        <end position="1989"/>
    </location>
</feature>
<feature type="repeat" description="ANK" evidence="6">
    <location>
        <begin position="975"/>
        <end position="1007"/>
    </location>
</feature>
<dbReference type="SUPFAM" id="SSF48403">
    <property type="entry name" value="Ankyrin repeat"/>
    <property type="match status" value="4"/>
</dbReference>
<feature type="domain" description="Protein kinase" evidence="8">
    <location>
        <begin position="426"/>
        <end position="655"/>
    </location>
</feature>
<dbReference type="Pfam" id="PF00023">
    <property type="entry name" value="Ank"/>
    <property type="match status" value="2"/>
</dbReference>
<feature type="repeat" description="ANK" evidence="6">
    <location>
        <begin position="97"/>
        <end position="129"/>
    </location>
</feature>
<dbReference type="SUPFAM" id="SSF56112">
    <property type="entry name" value="Protein kinase-like (PK-like)"/>
    <property type="match status" value="3"/>
</dbReference>
<feature type="repeat" description="ANK" evidence="6">
    <location>
        <begin position="197"/>
        <end position="229"/>
    </location>
</feature>
<feature type="repeat" description="ANK" evidence="6">
    <location>
        <begin position="1434"/>
        <end position="1466"/>
    </location>
</feature>
<dbReference type="PANTHER" id="PTHR24198:SF165">
    <property type="entry name" value="ANKYRIN REPEAT-CONTAINING PROTEIN-RELATED"/>
    <property type="match status" value="1"/>
</dbReference>
<dbReference type="Gene3D" id="1.25.40.20">
    <property type="entry name" value="Ankyrin repeat-containing domain"/>
    <property type="match status" value="9"/>
</dbReference>
<keyword evidence="9" id="KW-0808">Transferase</keyword>
<keyword evidence="5 6" id="KW-0040">ANK repeat</keyword>
<dbReference type="SMART" id="SM00248">
    <property type="entry name" value="ANK"/>
    <property type="match status" value="24"/>
</dbReference>
<feature type="repeat" description="ANK" evidence="6">
    <location>
        <begin position="811"/>
        <end position="843"/>
    </location>
</feature>
<dbReference type="GO" id="GO:0005524">
    <property type="term" value="F:ATP binding"/>
    <property type="evidence" value="ECO:0007669"/>
    <property type="project" value="UniProtKB-UniRule"/>
</dbReference>
<dbReference type="RefSeq" id="XP_008614613.1">
    <property type="nucleotide sequence ID" value="XM_008616391.1"/>
</dbReference>
<evidence type="ECO:0000313" key="10">
    <source>
        <dbReference type="Proteomes" id="UP000030762"/>
    </source>
</evidence>
<dbReference type="InterPro" id="IPR017441">
    <property type="entry name" value="Protein_kinase_ATP_BS"/>
</dbReference>
<feature type="repeat" description="ANK" evidence="6">
    <location>
        <begin position="228"/>
        <end position="260"/>
    </location>
</feature>
<dbReference type="Pfam" id="PF07714">
    <property type="entry name" value="PK_Tyr_Ser-Thr"/>
    <property type="match status" value="1"/>
</dbReference>
<dbReference type="Proteomes" id="UP000030762">
    <property type="component" value="Unassembled WGS sequence"/>
</dbReference>
<dbReference type="PANTHER" id="PTHR24198">
    <property type="entry name" value="ANKYRIN REPEAT AND PROTEIN KINASE DOMAIN-CONTAINING PROTEIN"/>
    <property type="match status" value="1"/>
</dbReference>
<dbReference type="InterPro" id="IPR008271">
    <property type="entry name" value="Ser/Thr_kinase_AS"/>
</dbReference>
<dbReference type="VEuPathDB" id="FungiDB:SDRG_10403"/>
<protein>
    <submittedName>
        <fullName evidence="9">TKL protein kinase</fullName>
    </submittedName>
</protein>
<feature type="repeat" description="ANK" evidence="6">
    <location>
        <begin position="909"/>
        <end position="941"/>
    </location>
</feature>
<gene>
    <name evidence="9" type="ORF">SDRG_10403</name>
</gene>
<dbReference type="PROSITE" id="PS50011">
    <property type="entry name" value="PROTEIN_KINASE_DOM"/>
    <property type="match status" value="3"/>
</dbReference>
<evidence type="ECO:0000256" key="7">
    <source>
        <dbReference type="PROSITE-ProRule" id="PRU10141"/>
    </source>
</evidence>
<feature type="repeat" description="ANK" evidence="6">
    <location>
        <begin position="65"/>
        <end position="97"/>
    </location>
</feature>
<dbReference type="Gene3D" id="3.30.200.20">
    <property type="entry name" value="Phosphorylase Kinase, domain 1"/>
    <property type="match status" value="1"/>
</dbReference>
<keyword evidence="9" id="KW-0418">Kinase</keyword>
<evidence type="ECO:0000256" key="6">
    <source>
        <dbReference type="PROSITE-ProRule" id="PRU00023"/>
    </source>
</evidence>
<dbReference type="InterPro" id="IPR000719">
    <property type="entry name" value="Prot_kinase_dom"/>
</dbReference>
<dbReference type="PROSITE" id="PS50088">
    <property type="entry name" value="ANK_REPEAT"/>
    <property type="match status" value="15"/>
</dbReference>
<feature type="repeat" description="ANK" evidence="6">
    <location>
        <begin position="164"/>
        <end position="196"/>
    </location>
</feature>
<dbReference type="Pfam" id="PF00069">
    <property type="entry name" value="Pkinase"/>
    <property type="match status" value="2"/>
</dbReference>
<proteinExistence type="predicted"/>
<organism evidence="9 10">
    <name type="scientific">Saprolegnia diclina (strain VS20)</name>
    <dbReference type="NCBI Taxonomy" id="1156394"/>
    <lineage>
        <taxon>Eukaryota</taxon>
        <taxon>Sar</taxon>
        <taxon>Stramenopiles</taxon>
        <taxon>Oomycota</taxon>
        <taxon>Saprolegniomycetes</taxon>
        <taxon>Saprolegniales</taxon>
        <taxon>Saprolegniaceae</taxon>
        <taxon>Saprolegnia</taxon>
    </lineage>
</organism>
<dbReference type="eggNOG" id="KOG0192">
    <property type="taxonomic scope" value="Eukaryota"/>
</dbReference>
<evidence type="ECO:0000259" key="8">
    <source>
        <dbReference type="PROSITE" id="PS50011"/>
    </source>
</evidence>
<dbReference type="eggNOG" id="KOG0504">
    <property type="taxonomic scope" value="Eukaryota"/>
</dbReference>
<feature type="repeat" description="ANK" evidence="6">
    <location>
        <begin position="941"/>
        <end position="974"/>
    </location>
</feature>
<feature type="repeat" description="ANK" evidence="6">
    <location>
        <begin position="744"/>
        <end position="776"/>
    </location>
</feature>
<dbReference type="PRINTS" id="PR01415">
    <property type="entry name" value="ANKYRIN"/>
</dbReference>
<dbReference type="eggNOG" id="KOG1187">
    <property type="taxonomic scope" value="Eukaryota"/>
</dbReference>
<feature type="domain" description="Protein kinase" evidence="8">
    <location>
        <begin position="1137"/>
        <end position="1393"/>
    </location>
</feature>
<accession>T0QE97</accession>
<dbReference type="GO" id="GO:0004674">
    <property type="term" value="F:protein serine/threonine kinase activity"/>
    <property type="evidence" value="ECO:0007669"/>
    <property type="project" value="UniProtKB-KW"/>
</dbReference>
<evidence type="ECO:0000256" key="4">
    <source>
        <dbReference type="ARBA" id="ARBA00022840"/>
    </source>
</evidence>
<dbReference type="InterPro" id="IPR036770">
    <property type="entry name" value="Ankyrin_rpt-contain_sf"/>
</dbReference>
<dbReference type="PROSITE" id="PS00108">
    <property type="entry name" value="PROTEIN_KINASE_ST"/>
    <property type="match status" value="2"/>
</dbReference>
<dbReference type="InterPro" id="IPR002110">
    <property type="entry name" value="Ankyrin_rpt"/>
</dbReference>
<dbReference type="GeneID" id="19951130"/>
<dbReference type="CDD" id="cd00180">
    <property type="entry name" value="PKc"/>
    <property type="match status" value="1"/>
</dbReference>
<dbReference type="eggNOG" id="KOG4177">
    <property type="taxonomic scope" value="Eukaryota"/>
</dbReference>
<name>T0QE97_SAPDV</name>
<feature type="repeat" description="ANK" evidence="6">
    <location>
        <begin position="844"/>
        <end position="876"/>
    </location>
</feature>
<evidence type="ECO:0000256" key="5">
    <source>
        <dbReference type="ARBA" id="ARBA00023043"/>
    </source>
</evidence>
<keyword evidence="1" id="KW-0723">Serine/threonine-protein kinase</keyword>
<dbReference type="PROSITE" id="PS00107">
    <property type="entry name" value="PROTEIN_KINASE_ATP"/>
    <property type="match status" value="1"/>
</dbReference>
<evidence type="ECO:0000313" key="9">
    <source>
        <dbReference type="EMBL" id="EQC31885.1"/>
    </source>
</evidence>
<dbReference type="OrthoDB" id="65514at2759"/>
<dbReference type="InterPro" id="IPR001245">
    <property type="entry name" value="Ser-Thr/Tyr_kinase_cat_dom"/>
</dbReference>
<dbReference type="InParanoid" id="T0QE97"/>
<feature type="binding site" evidence="7">
    <location>
        <position position="1165"/>
    </location>
    <ligand>
        <name>ATP</name>
        <dbReference type="ChEBI" id="CHEBI:30616"/>
    </ligand>
</feature>
<dbReference type="PROSITE" id="PS50297">
    <property type="entry name" value="ANK_REP_REGION"/>
    <property type="match status" value="12"/>
</dbReference>
<feature type="repeat" description="ANK" evidence="6">
    <location>
        <begin position="877"/>
        <end position="909"/>
    </location>
</feature>
<evidence type="ECO:0000256" key="2">
    <source>
        <dbReference type="ARBA" id="ARBA00022737"/>
    </source>
</evidence>
<keyword evidence="2" id="KW-0677">Repeat</keyword>